<dbReference type="InterPro" id="IPR011460">
    <property type="entry name" value="Lcl_C"/>
</dbReference>
<organism evidence="2 3">
    <name type="scientific">Candidatus Magnetobacterium bavaricum</name>
    <dbReference type="NCBI Taxonomy" id="29290"/>
    <lineage>
        <taxon>Bacteria</taxon>
        <taxon>Pseudomonadati</taxon>
        <taxon>Nitrospirota</taxon>
        <taxon>Thermodesulfovibrionia</taxon>
        <taxon>Thermodesulfovibrionales</taxon>
        <taxon>Candidatus Magnetobacteriaceae</taxon>
        <taxon>Candidatus Magnetobacterium</taxon>
    </lineage>
</organism>
<proteinExistence type="predicted"/>
<feature type="domain" description="Lcl C-terminal" evidence="1">
    <location>
        <begin position="14"/>
        <end position="148"/>
    </location>
</feature>
<protein>
    <submittedName>
        <fullName evidence="2">Protein containing DUF1566</fullName>
    </submittedName>
</protein>
<dbReference type="AlphaFoldDB" id="A0A0F3GKR1"/>
<evidence type="ECO:0000313" key="2">
    <source>
        <dbReference type="EMBL" id="KJU82481.1"/>
    </source>
</evidence>
<reference evidence="2 3" key="1">
    <citation type="submission" date="2015-02" db="EMBL/GenBank/DDBJ databases">
        <title>Single-cell genomics of uncultivated deep-branching MTB reveals a conserved set of magnetosome genes.</title>
        <authorList>
            <person name="Kolinko S."/>
            <person name="Richter M."/>
            <person name="Glockner F.O."/>
            <person name="Brachmann A."/>
            <person name="Schuler D."/>
        </authorList>
    </citation>
    <scope>NUCLEOTIDE SEQUENCE [LARGE SCALE GENOMIC DNA]</scope>
    <source>
        <strain evidence="2">TM-1</strain>
    </source>
</reference>
<dbReference type="EMBL" id="LACI01002305">
    <property type="protein sequence ID" value="KJU82481.1"/>
    <property type="molecule type" value="Genomic_DNA"/>
</dbReference>
<comment type="caution">
    <text evidence="2">The sequence shown here is derived from an EMBL/GenBank/DDBJ whole genome shotgun (WGS) entry which is preliminary data.</text>
</comment>
<accession>A0A0F3GKR1</accession>
<dbReference type="Proteomes" id="UP000033423">
    <property type="component" value="Unassembled WGS sequence"/>
</dbReference>
<dbReference type="Pfam" id="PF07603">
    <property type="entry name" value="Lcl_C"/>
    <property type="match status" value="1"/>
</dbReference>
<evidence type="ECO:0000313" key="3">
    <source>
        <dbReference type="Proteomes" id="UP000033423"/>
    </source>
</evidence>
<evidence type="ECO:0000259" key="1">
    <source>
        <dbReference type="Pfam" id="PF07603"/>
    </source>
</evidence>
<keyword evidence="3" id="KW-1185">Reference proteome</keyword>
<sequence length="152" mass="17478">MGACSWFDIFGDDIVTDTSTGLMWTKDASNPSVESCKGGVKNYNGAMDYVKCLNSLNYLGYNDWRMPTLEESKSLFVKDQPDMKKWLNEQGFMFLFRELDDGYWTSTPSEGDVNAVWCAQRMFINREVTSNFSFELVKKGSYRYILLVRSGK</sequence>
<name>A0A0F3GKR1_9BACT</name>
<gene>
    <name evidence="2" type="ORF">MBAV_005327</name>
</gene>